<dbReference type="InterPro" id="IPR057296">
    <property type="entry name" value="UNK_Znf_5"/>
</dbReference>
<dbReference type="PROSITE" id="PS50103">
    <property type="entry name" value="ZF_C3H1"/>
    <property type="match status" value="3"/>
</dbReference>
<dbReference type="GO" id="GO:0008270">
    <property type="term" value="F:zinc ion binding"/>
    <property type="evidence" value="ECO:0007669"/>
    <property type="project" value="UniProtKB-KW"/>
</dbReference>
<feature type="zinc finger region" description="C3H1-type" evidence="8">
    <location>
        <begin position="383"/>
        <end position="407"/>
    </location>
</feature>
<dbReference type="Pfam" id="PF23035">
    <property type="entry name" value="zf-CCCH_UNK-like_4th"/>
    <property type="match status" value="1"/>
</dbReference>
<dbReference type="Pfam" id="PF25427">
    <property type="entry name" value="zf-CCCH_UNK"/>
    <property type="match status" value="1"/>
</dbReference>
<organism evidence="11 12">
    <name type="scientific">Frieseomelitta varia</name>
    <dbReference type="NCBI Taxonomy" id="561572"/>
    <lineage>
        <taxon>Eukaryota</taxon>
        <taxon>Metazoa</taxon>
        <taxon>Ecdysozoa</taxon>
        <taxon>Arthropoda</taxon>
        <taxon>Hexapoda</taxon>
        <taxon>Insecta</taxon>
        <taxon>Pterygota</taxon>
        <taxon>Neoptera</taxon>
        <taxon>Endopterygota</taxon>
        <taxon>Hymenoptera</taxon>
        <taxon>Apocrita</taxon>
        <taxon>Aculeata</taxon>
        <taxon>Apoidea</taxon>
        <taxon>Anthophila</taxon>
        <taxon>Apidae</taxon>
        <taxon>Frieseomelitta</taxon>
    </lineage>
</organism>
<evidence type="ECO:0000313" key="11">
    <source>
        <dbReference type="EMBL" id="KAF3425492.1"/>
    </source>
</evidence>
<comment type="subcellular location">
    <subcellularLocation>
        <location evidence="1">Cytoplasm</location>
    </subcellularLocation>
</comment>
<feature type="compositionally biased region" description="Polar residues" evidence="9">
    <location>
        <begin position="1"/>
        <end position="28"/>
    </location>
</feature>
<comment type="caution">
    <text evidence="11">The sequence shown here is derived from an EMBL/GenBank/DDBJ whole genome shotgun (WGS) entry which is preliminary data.</text>
</comment>
<reference evidence="11" key="1">
    <citation type="submission" date="2019-11" db="EMBL/GenBank/DDBJ databases">
        <title>The nuclear and mitochondrial genomes of Frieseomelitta varia - a highly eusocial stingless bee (Meliponini) with a permanently sterile worker caste.</title>
        <authorList>
            <person name="Freitas F.C.P."/>
            <person name="Lourenco A.P."/>
            <person name="Nunes F.M.F."/>
            <person name="Paschoal A.R."/>
            <person name="Abreu F.C.P."/>
            <person name="Barbin F.O."/>
            <person name="Bataglia L."/>
            <person name="Cardoso-Junior C.A.M."/>
            <person name="Cervoni M.S."/>
            <person name="Silva S.R."/>
            <person name="Dalarmi F."/>
            <person name="Del Lama M.A."/>
            <person name="Depintor T.S."/>
            <person name="Ferreira K.M."/>
            <person name="Goria P.S."/>
            <person name="Jaskot M.C."/>
            <person name="Lago D.C."/>
            <person name="Luna-Lucena D."/>
            <person name="Moda L.M."/>
            <person name="Nascimento L."/>
            <person name="Pedrino M."/>
            <person name="Rabico F.O."/>
            <person name="Sanches F.C."/>
            <person name="Santos D.E."/>
            <person name="Santos C.G."/>
            <person name="Vieira J."/>
            <person name="Lopes T.F."/>
            <person name="Barchuk A.R."/>
            <person name="Hartfelder K."/>
            <person name="Simoes Z.L.P."/>
            <person name="Bitondi M.M.G."/>
            <person name="Pinheiro D.G."/>
        </authorList>
    </citation>
    <scope>NUCLEOTIDE SEQUENCE</scope>
    <source>
        <strain evidence="11">USP_RPSP 00005682</strain>
        <tissue evidence="11">Whole individual</tissue>
    </source>
</reference>
<evidence type="ECO:0000256" key="2">
    <source>
        <dbReference type="ARBA" id="ARBA00008808"/>
    </source>
</evidence>
<feature type="zinc finger region" description="C3H1-type" evidence="8">
    <location>
        <begin position="538"/>
        <end position="572"/>
    </location>
</feature>
<dbReference type="InterPro" id="IPR040594">
    <property type="entry name" value="UNK_Znf_1"/>
</dbReference>
<dbReference type="InterPro" id="IPR057295">
    <property type="entry name" value="UNK_Znf_4"/>
</dbReference>
<dbReference type="PANTHER" id="PTHR14493:SF50">
    <property type="entry name" value="RING FINGER PROTEIN UNKEMPT"/>
    <property type="match status" value="1"/>
</dbReference>
<dbReference type="InterPro" id="IPR036855">
    <property type="entry name" value="Znf_CCCH_sf"/>
</dbReference>
<dbReference type="AlphaFoldDB" id="A0A833S0G8"/>
<evidence type="ECO:0000256" key="3">
    <source>
        <dbReference type="ARBA" id="ARBA00022490"/>
    </source>
</evidence>
<dbReference type="SUPFAM" id="SSF90229">
    <property type="entry name" value="CCCH zinc finger"/>
    <property type="match status" value="1"/>
</dbReference>
<dbReference type="Pfam" id="PF00642">
    <property type="entry name" value="zf-CCCH"/>
    <property type="match status" value="1"/>
</dbReference>
<keyword evidence="5" id="KW-0677">Repeat</keyword>
<feature type="domain" description="C3H1-type" evidence="10">
    <location>
        <begin position="580"/>
        <end position="608"/>
    </location>
</feature>
<dbReference type="SMART" id="SM00356">
    <property type="entry name" value="ZnF_C3H1"/>
    <property type="match status" value="4"/>
</dbReference>
<evidence type="ECO:0000256" key="7">
    <source>
        <dbReference type="ARBA" id="ARBA00022833"/>
    </source>
</evidence>
<keyword evidence="6 8" id="KW-0863">Zinc-finger</keyword>
<feature type="domain" description="C3H1-type" evidence="10">
    <location>
        <begin position="538"/>
        <end position="572"/>
    </location>
</feature>
<evidence type="ECO:0000256" key="8">
    <source>
        <dbReference type="PROSITE-ProRule" id="PRU00723"/>
    </source>
</evidence>
<feature type="zinc finger region" description="C3H1-type" evidence="8">
    <location>
        <begin position="580"/>
        <end position="608"/>
    </location>
</feature>
<keyword evidence="7 8" id="KW-0862">Zinc</keyword>
<dbReference type="EMBL" id="WNWW01000380">
    <property type="protein sequence ID" value="KAF3425492.1"/>
    <property type="molecule type" value="Genomic_DNA"/>
</dbReference>
<evidence type="ECO:0000256" key="9">
    <source>
        <dbReference type="SAM" id="MobiDB-lite"/>
    </source>
</evidence>
<evidence type="ECO:0000256" key="4">
    <source>
        <dbReference type="ARBA" id="ARBA00022723"/>
    </source>
</evidence>
<evidence type="ECO:0000256" key="1">
    <source>
        <dbReference type="ARBA" id="ARBA00004496"/>
    </source>
</evidence>
<dbReference type="Pfam" id="PF23261">
    <property type="entry name" value="zf-CCCH_11"/>
    <property type="match status" value="1"/>
</dbReference>
<evidence type="ECO:0000256" key="5">
    <source>
        <dbReference type="ARBA" id="ARBA00022737"/>
    </source>
</evidence>
<keyword evidence="3" id="KW-0963">Cytoplasm</keyword>
<dbReference type="InterPro" id="IPR000571">
    <property type="entry name" value="Znf_CCCH"/>
</dbReference>
<dbReference type="GO" id="GO:0005737">
    <property type="term" value="C:cytoplasm"/>
    <property type="evidence" value="ECO:0007669"/>
    <property type="project" value="UniProtKB-SubCell"/>
</dbReference>
<dbReference type="Pfam" id="PF18384">
    <property type="entry name" value="zf_CCCH_5"/>
    <property type="match status" value="1"/>
</dbReference>
<feature type="domain" description="C3H1-type" evidence="10">
    <location>
        <begin position="383"/>
        <end position="407"/>
    </location>
</feature>
<dbReference type="PANTHER" id="PTHR14493">
    <property type="entry name" value="UNKEMPT FAMILY MEMBER"/>
    <property type="match status" value="1"/>
</dbReference>
<sequence length="616" mass="70744">MPHNLNSASVNSANTGPNHQVYTQQPYHRQNGDGLQPEKEPVEFDTSHLRGAPAEVEALVHNIKEVAQQFLYHWRTFPIVLPPPLSTCTEGEDTLARKKHHLKDLFVAPSFDELDSVAVDSKGEPRRLTKKQLESISKRGDTGGLLTSTKIRRRTTSTSGATETRWQPWKRQIRPYSAEKLLIPLPIPHPAHIAVTIHNRDSENPIPLDSELCQNILKAIEESPGEMSTEYVSRYRGAADSSFDSVASHSSVSIETGLDKDNETQETTNIDKEGETYHWTLSNWGGGMTRRRNNSGSIKVDLASPEDVTLDTDTTRVMFTQAEKANHYTYLKEFRVEQCPLFIQRKCTQHRPFTCFNWHFMNQRRRRPVRKRDRTFNYSADNYCTKYDETTGICPDGDECPFLHRTAGDTERRYHLRYYKTCMCVHDTDTRGFCVKNGPHCAFAHGNHDLRPPVYDIKEIQALENPDSDPNSSSNGPNILDKERHLMNEDPKWQDTNYVLSNYKTEPCKRPPRLCRQGYACPQYHNSKDKRRSPRKYKYRSTPCPNVKHGEEWGEPGNCEQGDACTYCHTRTEQQFHPEIYKSTKCNDVQQAGYCPRGVFCAFAHVDRECTLINRT</sequence>
<proteinExistence type="inferred from homology"/>
<keyword evidence="4 8" id="KW-0479">Metal-binding</keyword>
<comment type="similarity">
    <text evidence="2">Belongs to the unkempt family.</text>
</comment>
<gene>
    <name evidence="11" type="ORF">E2986_13367</name>
</gene>
<evidence type="ECO:0000259" key="10">
    <source>
        <dbReference type="PROSITE" id="PS50103"/>
    </source>
</evidence>
<dbReference type="InterPro" id="IPR057435">
    <property type="entry name" value="Lips"/>
</dbReference>
<feature type="region of interest" description="Disordered" evidence="9">
    <location>
        <begin position="1"/>
        <end position="42"/>
    </location>
</feature>
<evidence type="ECO:0000256" key="6">
    <source>
        <dbReference type="ARBA" id="ARBA00022771"/>
    </source>
</evidence>
<name>A0A833S0G8_9HYME</name>
<protein>
    <recommendedName>
        <fullName evidence="10">C3H1-type domain-containing protein</fullName>
    </recommendedName>
</protein>
<evidence type="ECO:0000313" key="12">
    <source>
        <dbReference type="Proteomes" id="UP000655588"/>
    </source>
</evidence>
<keyword evidence="12" id="KW-1185">Reference proteome</keyword>
<dbReference type="Pfam" id="PF25228">
    <property type="entry name" value="Lips"/>
    <property type="match status" value="1"/>
</dbReference>
<accession>A0A833S0G8</accession>
<dbReference type="Gene3D" id="4.10.1000.10">
    <property type="entry name" value="Zinc finger, CCCH-type"/>
    <property type="match status" value="2"/>
</dbReference>
<dbReference type="InterPro" id="IPR045234">
    <property type="entry name" value="Unkempt-like"/>
</dbReference>
<dbReference type="Proteomes" id="UP000655588">
    <property type="component" value="Unassembled WGS sequence"/>
</dbReference>